<dbReference type="EMBL" id="JAEHOE010000228">
    <property type="protein sequence ID" value="KAG2482373.1"/>
    <property type="molecule type" value="Genomic_DNA"/>
</dbReference>
<dbReference type="OrthoDB" id="547094at2759"/>
<keyword evidence="5" id="KW-1185">Reference proteome</keyword>
<comment type="caution">
    <text evidence="4">The sequence shown here is derived from an EMBL/GenBank/DDBJ whole genome shotgun (WGS) entry which is preliminary data.</text>
</comment>
<dbReference type="PANTHER" id="PTHR48148:SF3">
    <property type="entry name" value="KERATINOCYTE PROLINE-RICH PROTEIN"/>
    <property type="match status" value="1"/>
</dbReference>
<feature type="compositionally biased region" description="Pro residues" evidence="1">
    <location>
        <begin position="2042"/>
        <end position="2270"/>
    </location>
</feature>
<dbReference type="Gene3D" id="2.160.20.80">
    <property type="entry name" value="E3 ubiquitin-protein ligase SopA"/>
    <property type="match status" value="1"/>
</dbReference>
<organism evidence="4 5">
    <name type="scientific">Edaphochlamys debaryana</name>
    <dbReference type="NCBI Taxonomy" id="47281"/>
    <lineage>
        <taxon>Eukaryota</taxon>
        <taxon>Viridiplantae</taxon>
        <taxon>Chlorophyta</taxon>
        <taxon>core chlorophytes</taxon>
        <taxon>Chlorophyceae</taxon>
        <taxon>CS clade</taxon>
        <taxon>Chlamydomonadales</taxon>
        <taxon>Chlamydomonadales incertae sedis</taxon>
        <taxon>Edaphochlamys</taxon>
    </lineage>
</organism>
<feature type="chain" id="PRO_5033022295" description="Pherophorin domain-containing protein" evidence="2">
    <location>
        <begin position="23"/>
        <end position="2899"/>
    </location>
</feature>
<dbReference type="PANTHER" id="PTHR48148">
    <property type="entry name" value="KERATINOCYTE PROLINE-RICH PROTEIN"/>
    <property type="match status" value="1"/>
</dbReference>
<dbReference type="Pfam" id="PF12499">
    <property type="entry name" value="DUF3707"/>
    <property type="match status" value="1"/>
</dbReference>
<name>A0A835XE55_9CHLO</name>
<keyword evidence="2" id="KW-0732">Signal</keyword>
<evidence type="ECO:0000259" key="3">
    <source>
        <dbReference type="Pfam" id="PF12499"/>
    </source>
</evidence>
<feature type="region of interest" description="Disordered" evidence="1">
    <location>
        <begin position="313"/>
        <end position="332"/>
    </location>
</feature>
<dbReference type="Proteomes" id="UP000612055">
    <property type="component" value="Unassembled WGS sequence"/>
</dbReference>
<feature type="region of interest" description="Disordered" evidence="1">
    <location>
        <begin position="2038"/>
        <end position="2270"/>
    </location>
</feature>
<proteinExistence type="predicted"/>
<protein>
    <recommendedName>
        <fullName evidence="3">Pherophorin domain-containing protein</fullName>
    </recommendedName>
</protein>
<feature type="signal peptide" evidence="2">
    <location>
        <begin position="1"/>
        <end position="22"/>
    </location>
</feature>
<feature type="compositionally biased region" description="Pro residues" evidence="1">
    <location>
        <begin position="874"/>
        <end position="889"/>
    </location>
</feature>
<evidence type="ECO:0000313" key="5">
    <source>
        <dbReference type="Proteomes" id="UP000612055"/>
    </source>
</evidence>
<feature type="compositionally biased region" description="Pro residues" evidence="1">
    <location>
        <begin position="319"/>
        <end position="329"/>
    </location>
</feature>
<dbReference type="SUPFAM" id="SSF141571">
    <property type="entry name" value="Pentapeptide repeat-like"/>
    <property type="match status" value="1"/>
</dbReference>
<accession>A0A835XE55</accession>
<feature type="domain" description="Pherophorin" evidence="3">
    <location>
        <begin position="2744"/>
        <end position="2892"/>
    </location>
</feature>
<sequence>MRVWRLPLFFAVLLIAQVLGSGQHDLRAAGRGAAGAAGRFRRRILDGQEPDPAPPASAPTCSTNSCYSVGGGGDSCPITAHTAEAWAGLVATSPAPGLLRALWFSVFTNGLGGSLYLGLLSAPRRQLVFPDAPSLQCFLRLQQGEAGDAAVGGRLPVASGQAITFTATLDAATNACAYPEGADSTGVSNYGAWMAAAIALRLNMALSAASSSDNDLAPRVVTRRGPLAALPAACECASLGEILRQADAYVSGLPNGTSFQGPLVGCVAAVSATLAATYRDRQCPAASASMPWISAEPFLCHKGSTSGSALGDVAGGTPMPAPLPPPPSGPAAAQALVPGSYPGVYSVPPPGPPLYTPAYPPPYPGSVPPAPPGPVCHKAGCYPVVDNDTGLVGGCPFRLFTAVQWSTASNDSFLGQLLAAAWPRLTVGGYVRLGGGPGLIDAPAFLFRDPRALQCFLRRQLFSPPPTESFGLPLTGMVLVATPTDAPPGVCPFEVPVPLYGSWVAHVLTLKLNVLLEPELMGAEAGAASLSDAVFGQNITEIACACRTVGHLLRVAEAAVSGAAGVAGDPELAAALAAAGDGVWSYGECARNISVSYNDNSCPTAPEAPRPLCPPLGSPPAAPQPPPAPPLPPIGCHSAECFATQAPASGSLFTCPFTVYAPEQWADLTKASIAAHALHANWAAAFGTEPDGTLVIGTVAGPNIAFPDAASVQCFLWQQLRPPDGTAPYGSPQPLPLGGANVTYRAEVLEGECVLADSALANMTYGIWLAEILALDLNVRQSYATADPQDPAALVLGKSVFHGAYAPSGCACEAVQALVSNAWELFISNGTTTADGTAYVTCTEEVLDTYLDGRCNSDRDLPLLCREPSLPPPPLVPLPPSPPPPPELPPAAANASLPPPPAPSPFPPAPPACTMECLSPGNPCPFTLYDGREWDDATLESQAGYTLFEKWLVFATYDDGSGPLFIYGVANGPHFEFLDPLSLQCFMQMQYNRASVLPPDGVIMPDLPPTVPLPITTVLGFGAVWNETAKACQAVNVESMALYYGPWMADAIALKLNVQLSASLFSDAAGGGPPVTDVFRLGRAQFAQLYPPPAAGSPVRQCACLTVRQVVAESESAVSGVAGSRLSWASRAGTCGYAIATVYGDGTCQRPPPGPALLCALMAASPPNTPPPPSYPPSAPPPPSYPPSAPPPPPPPAYPLTAPPPAPAYPLSPSALPPPSTSPPPAQPDMPPPPPPPAYPTGSAAAAARAAPIATAAGVPSRAVAAGPAIAVTTSAVPALLTASSASRVSTTAFCTRPPASARASLPVPAATKPAVVPFTAKPAVLPASAGPTILPAATKPAVLSAAAGPTILPTATKPAVLPASAGPTILPTATKPAVLPASAGPTILPAATKPAVLSAAAGPTILPTATKPAVLPASAGPTILPAATKPAVLPASAGPTILPSTAKPAVLPASAGPTILPSTAKPAFLPASAGPTILPSTTKPAVLPASAGPTILPAATKPAVLPASAGPTILPTATKPAVIPAAAGPTILPAATKPAVIPAAAGSARRAPATRSSSFAAAARRAVVAFSPRAAAATPVSVGATSARASLVSAPTTIPQHSWVPQLSAASRPSRVSAVPKPSGVSAAAGAACLPAAAGGSSLSTAPGSRDSATAGNTSVARAAGSISPNTFASAAIATTAVAPAAFAPAAVARTAITPAAFAAASLAPAAFASAPLSSATFASATFTPATLPSATFPSATFTPATRSSATFPSATFTPATFSSATFSAAAFAPSSIPAATQAAPASISFAAVTAFASSSNHASTRIFSGYSWSLTTGYDKSVSLLYKYWPYFAPHDDGSGPIYMYGSPSGPHLEFLEPISLQCFMQLQYNRSSVLLPPNATGPVPPTPPLPLTTVWGFGASLTPNGACVANSLADWSRYYGSWLADAIALKLNVQLAELVDKGIITEVRPGSALSFYNAAFADLWPPDYAPQFNVSACACRTVGSKNLDAESYVGGNAYNRTLDDAVSAGTCASVLTNVYGPDVCQLEPEAGPSLLCWPSSPPPKPLSPPPRPRPPPSPAPPSPEPPSSPSPLSRAPPSPPPGTPPRVPGPPMSPGPPDRPPPPAVPPPPGAPPPPGLPPPPDLPPPPGLPVPPDRPPPPGLPAPPDQPPQPGLPQPPIPDPPYLPNPPPLSPPAMPPPATPGELPPSPPPGLPPTSPPSQPPPSPGLPAPTPPSPEPPAAPPPSPAPLPPSPAPPYPPSPPPAAPPSTPPSQPPSPPPFVATPPAPPATCSGPCVPPGTPCPYTVYDTMDWADTSVQSPAAVTLLAHWSFFADYQNDDIYIFGSPNGPHFEFLDMPSLQCFLQLQYNATLLWPNSSAPPPPSPPPLPLATVEGFGARVDGSFRCHALTDRDAGMYYGWWLADAIVLKLNSQLSRLYEALEELEASQANMPPGELQSPLEPPPSPSAGLAPVQSTEREDGGSGLGRAHSVPGVAPLYRAVFAEIWAPGAQGPELGVGMCSCRTVVAVLYDAEMFVGGGAPGTSLANVVAAGTCGGALPDVYGRAVCGREPPPGPPLLCPALSPPPPGTPIPPSPSPPSPGPAANSCRRADAADAAADCTVNAAAGPADGAAAQEEEAIAATAATTAAAATAVATAATFAAAASASHTKAAASAQAAAWRGHPATAGAAHGAAGTSPSAAATLAAAAAVDAAADSTAAANDTAAAVGSGAAVFATFYAAAAEKNAPQAAAAFAIGAGRQSDEFPFYRCYTRQGHPARLELMQNKTNAVGDNSYCFRFETTACNPANQLCCGMDIDRVEFSINDACLQSVYNVAINGRTVFPSYKQYDRPGGPFTVMKLRLSVTQAQAPSSMLCFAMRSGPCPTLQSLCAGPSCQSTLADDEVGPSSYSCCPVEYQRWW</sequence>
<feature type="compositionally biased region" description="Pro residues" evidence="1">
    <location>
        <begin position="2558"/>
        <end position="2582"/>
    </location>
</feature>
<dbReference type="InterPro" id="IPR024616">
    <property type="entry name" value="Pherophorin"/>
</dbReference>
<reference evidence="4" key="1">
    <citation type="journal article" date="2020" name="bioRxiv">
        <title>Comparative genomics of Chlamydomonas.</title>
        <authorList>
            <person name="Craig R.J."/>
            <person name="Hasan A.R."/>
            <person name="Ness R.W."/>
            <person name="Keightley P.D."/>
        </authorList>
    </citation>
    <scope>NUCLEOTIDE SEQUENCE</scope>
    <source>
        <strain evidence="4">CCAP 11/70</strain>
    </source>
</reference>
<evidence type="ECO:0000256" key="2">
    <source>
        <dbReference type="SAM" id="SignalP"/>
    </source>
</evidence>
<gene>
    <name evidence="4" type="ORF">HYH03_018693</name>
</gene>
<feature type="compositionally biased region" description="Pro residues" evidence="1">
    <location>
        <begin position="1168"/>
        <end position="1239"/>
    </location>
</feature>
<evidence type="ECO:0000313" key="4">
    <source>
        <dbReference type="EMBL" id="KAG2482373.1"/>
    </source>
</evidence>
<evidence type="ECO:0000256" key="1">
    <source>
        <dbReference type="SAM" id="MobiDB-lite"/>
    </source>
</evidence>
<feature type="region of interest" description="Disordered" evidence="1">
    <location>
        <begin position="2431"/>
        <end position="2469"/>
    </location>
</feature>
<feature type="region of interest" description="Disordered" evidence="1">
    <location>
        <begin position="874"/>
        <end position="903"/>
    </location>
</feature>
<feature type="region of interest" description="Disordered" evidence="1">
    <location>
        <begin position="1168"/>
        <end position="1244"/>
    </location>
</feature>
<feature type="region of interest" description="Disordered" evidence="1">
    <location>
        <begin position="2558"/>
        <end position="2589"/>
    </location>
</feature>